<dbReference type="Proteomes" id="UP000659654">
    <property type="component" value="Unassembled WGS sequence"/>
</dbReference>
<accession>A0A7I8XKL5</accession>
<dbReference type="Proteomes" id="UP000582659">
    <property type="component" value="Unassembled WGS sequence"/>
</dbReference>
<evidence type="ECO:0000313" key="1">
    <source>
        <dbReference type="EMBL" id="CAD5229862.1"/>
    </source>
</evidence>
<dbReference type="EMBL" id="CAJFCV020000005">
    <property type="protein sequence ID" value="CAG9120626.1"/>
    <property type="molecule type" value="Genomic_DNA"/>
</dbReference>
<evidence type="ECO:0000313" key="2">
    <source>
        <dbReference type="Proteomes" id="UP000659654"/>
    </source>
</evidence>
<protein>
    <submittedName>
        <fullName evidence="1">(pine wood nematode) hypothetical protein</fullName>
    </submittedName>
</protein>
<name>A0A7I8XKL5_BURXY</name>
<sequence>MIGHKRRGCIDQDHGITAVAVFNGSTLTIEIKVLTKIMELMMYMHAFNGSTLTIEIKVLTKIMELMMYMQI</sequence>
<organism evidence="1 2">
    <name type="scientific">Bursaphelenchus xylophilus</name>
    <name type="common">Pinewood nematode worm</name>
    <name type="synonym">Aphelenchoides xylophilus</name>
    <dbReference type="NCBI Taxonomy" id="6326"/>
    <lineage>
        <taxon>Eukaryota</taxon>
        <taxon>Metazoa</taxon>
        <taxon>Ecdysozoa</taxon>
        <taxon>Nematoda</taxon>
        <taxon>Chromadorea</taxon>
        <taxon>Rhabditida</taxon>
        <taxon>Tylenchina</taxon>
        <taxon>Tylenchomorpha</taxon>
        <taxon>Aphelenchoidea</taxon>
        <taxon>Aphelenchoididae</taxon>
        <taxon>Bursaphelenchus</taxon>
    </lineage>
</organism>
<dbReference type="EMBL" id="CAJFDI010000005">
    <property type="protein sequence ID" value="CAD5229862.1"/>
    <property type="molecule type" value="Genomic_DNA"/>
</dbReference>
<reference evidence="1" key="1">
    <citation type="submission" date="2020-09" db="EMBL/GenBank/DDBJ databases">
        <authorList>
            <person name="Kikuchi T."/>
        </authorList>
    </citation>
    <scope>NUCLEOTIDE SEQUENCE</scope>
    <source>
        <strain evidence="1">Ka4C1</strain>
    </source>
</reference>
<keyword evidence="2" id="KW-1185">Reference proteome</keyword>
<proteinExistence type="predicted"/>
<dbReference type="AlphaFoldDB" id="A0A7I8XKL5"/>
<gene>
    <name evidence="1" type="ORF">BXYJ_LOCUS10699</name>
</gene>
<comment type="caution">
    <text evidence="1">The sequence shown here is derived from an EMBL/GenBank/DDBJ whole genome shotgun (WGS) entry which is preliminary data.</text>
</comment>